<dbReference type="Gene3D" id="3.40.50.12780">
    <property type="entry name" value="N-terminal domain of ligase-like"/>
    <property type="match status" value="1"/>
</dbReference>
<dbReference type="InterPro" id="IPR042099">
    <property type="entry name" value="ANL_N_sf"/>
</dbReference>
<evidence type="ECO:0000313" key="2">
    <source>
        <dbReference type="Proteomes" id="UP001299283"/>
    </source>
</evidence>
<dbReference type="Proteomes" id="UP001299283">
    <property type="component" value="Unassembled WGS sequence"/>
</dbReference>
<sequence length="432" mass="48938">MDDRLFEPEIETMPRDKIAERQQARVIEVVRLAYENSPMYRWWWARHNVRPDEIKSLADFTEKIPFISKDVIRKWRDEHGDPFGGLFTGARQRVSAVTSSSGTTGEPTFFAEYHEPFGNLAMGLARPLWGHGLRPGDYALDQPTTFRGLTHHTMRLIGVTTVEIDTFIGSWRSVLQAIERYDIRYMQLIGPLMAELERLSEHCDMRAALAPLKFAGFAGEPIGSRLRARVRDEWNVKLVMWTSVGDIGTAWQCTEGDGYHVGEDGAFVECCDPISGAAVPDGSIGELVVTAIDDELAPLIRFRSDDLVRLDRTVCDCSRTHLRMWPVGRKGDRIVVRGRTVVPHDVWEVIEQCDETRAALFQIIRPTEELDELRVRVGYDTSRTASLAELRQRLMSCIEESVGVRPVLEMVDEQAIIARASSAVKIPRVSKK</sequence>
<dbReference type="EMBL" id="JAYJJQ010000032">
    <property type="protein sequence ID" value="MEB3071690.1"/>
    <property type="molecule type" value="Genomic_DNA"/>
</dbReference>
<dbReference type="PANTHER" id="PTHR43845:SF1">
    <property type="entry name" value="BLR5969 PROTEIN"/>
    <property type="match status" value="1"/>
</dbReference>
<keyword evidence="1" id="KW-0436">Ligase</keyword>
<dbReference type="Gene3D" id="3.30.300.30">
    <property type="match status" value="1"/>
</dbReference>
<organism evidence="1 2">
    <name type="scientific">[Mycobacterium] vasticus</name>
    <dbReference type="NCBI Taxonomy" id="2875777"/>
    <lineage>
        <taxon>Bacteria</taxon>
        <taxon>Bacillati</taxon>
        <taxon>Actinomycetota</taxon>
        <taxon>Actinomycetes</taxon>
        <taxon>Mycobacteriales</taxon>
        <taxon>Mycobacteriaceae</taxon>
        <taxon>Mycolicibacter</taxon>
    </lineage>
</organism>
<accession>A0ABU5Z3H0</accession>
<name>A0ABU5Z3H0_9MYCO</name>
<reference evidence="1 2" key="1">
    <citation type="submission" date="2023-12" db="EMBL/GenBank/DDBJ databases">
        <title>Description of new species of Mycobacterium terrae complex isolated from sewage at the Sao Paulo Zoological Park Foundation in Brazil.</title>
        <authorList>
            <person name="Romagnoli C.L."/>
            <person name="Conceicao E.C."/>
            <person name="Machado E."/>
            <person name="Barreto L.B.P.F."/>
            <person name="Sharma A."/>
            <person name="Silva N.M."/>
            <person name="Marques L.E."/>
            <person name="Juliana M.A."/>
            <person name="Lourenco M.C.S."/>
            <person name="Digiampietri L.A."/>
            <person name="Suffys P.N."/>
            <person name="Viana-Niero C."/>
        </authorList>
    </citation>
    <scope>NUCLEOTIDE SEQUENCE [LARGE SCALE GENOMIC DNA]</scope>
    <source>
        <strain evidence="1 2">MYC017</strain>
    </source>
</reference>
<proteinExistence type="predicted"/>
<dbReference type="PANTHER" id="PTHR43845">
    <property type="entry name" value="BLR5969 PROTEIN"/>
    <property type="match status" value="1"/>
</dbReference>
<keyword evidence="2" id="KW-1185">Reference proteome</keyword>
<dbReference type="SUPFAM" id="SSF56801">
    <property type="entry name" value="Acetyl-CoA synthetase-like"/>
    <property type="match status" value="1"/>
</dbReference>
<dbReference type="RefSeq" id="WP_225397586.1">
    <property type="nucleotide sequence ID" value="NZ_JAYJJQ010000032.1"/>
</dbReference>
<dbReference type="InterPro" id="IPR045851">
    <property type="entry name" value="AMP-bd_C_sf"/>
</dbReference>
<comment type="caution">
    <text evidence="1">The sequence shown here is derived from an EMBL/GenBank/DDBJ whole genome shotgun (WGS) entry which is preliminary data.</text>
</comment>
<dbReference type="GO" id="GO:0016874">
    <property type="term" value="F:ligase activity"/>
    <property type="evidence" value="ECO:0007669"/>
    <property type="project" value="UniProtKB-KW"/>
</dbReference>
<evidence type="ECO:0000313" key="1">
    <source>
        <dbReference type="EMBL" id="MEB3071690.1"/>
    </source>
</evidence>
<gene>
    <name evidence="1" type="ORF">K5L39_21170</name>
</gene>
<protein>
    <submittedName>
        <fullName evidence="1">Phenylacetate--CoA ligase family protein</fullName>
    </submittedName>
</protein>